<organism evidence="2 3">
    <name type="scientific">Elysia marginata</name>
    <dbReference type="NCBI Taxonomy" id="1093978"/>
    <lineage>
        <taxon>Eukaryota</taxon>
        <taxon>Metazoa</taxon>
        <taxon>Spiralia</taxon>
        <taxon>Lophotrochozoa</taxon>
        <taxon>Mollusca</taxon>
        <taxon>Gastropoda</taxon>
        <taxon>Heterobranchia</taxon>
        <taxon>Euthyneura</taxon>
        <taxon>Panpulmonata</taxon>
        <taxon>Sacoglossa</taxon>
        <taxon>Placobranchoidea</taxon>
        <taxon>Plakobranchidae</taxon>
        <taxon>Elysia</taxon>
    </lineage>
</organism>
<dbReference type="EMBL" id="BMAT01008813">
    <property type="protein sequence ID" value="GFR93124.1"/>
    <property type="molecule type" value="Genomic_DNA"/>
</dbReference>
<name>A0AAV4H5S6_9GAST</name>
<dbReference type="Proteomes" id="UP000762676">
    <property type="component" value="Unassembled WGS sequence"/>
</dbReference>
<feature type="chain" id="PRO_5043439121" description="EGF-like domain-containing protein" evidence="1">
    <location>
        <begin position="27"/>
        <end position="285"/>
    </location>
</feature>
<keyword evidence="1" id="KW-0732">Signal</keyword>
<reference evidence="2 3" key="1">
    <citation type="journal article" date="2021" name="Elife">
        <title>Chloroplast acquisition without the gene transfer in kleptoplastic sea slugs, Plakobranchus ocellatus.</title>
        <authorList>
            <person name="Maeda T."/>
            <person name="Takahashi S."/>
            <person name="Yoshida T."/>
            <person name="Shimamura S."/>
            <person name="Takaki Y."/>
            <person name="Nagai Y."/>
            <person name="Toyoda A."/>
            <person name="Suzuki Y."/>
            <person name="Arimoto A."/>
            <person name="Ishii H."/>
            <person name="Satoh N."/>
            <person name="Nishiyama T."/>
            <person name="Hasebe M."/>
            <person name="Maruyama T."/>
            <person name="Minagawa J."/>
            <person name="Obokata J."/>
            <person name="Shigenobu S."/>
        </authorList>
    </citation>
    <scope>NUCLEOTIDE SEQUENCE [LARGE SCALE GENOMIC DNA]</scope>
</reference>
<evidence type="ECO:0000256" key="1">
    <source>
        <dbReference type="SAM" id="SignalP"/>
    </source>
</evidence>
<sequence>MQLTASLTCATILLVSSFQLLHGAHSADLATYNCCLMRVSGCNITADTGACECSGFFAHVSCQWQRVKQAVLLLPWLTHLQTAHQVSTVKSLRSLEIEVDRNGTTRAKPAAQDRSDAELVGRKNDTWPAKMLKNHFDPQGEITKRLNPQPQMTTEHDLPLRVSSQRILENGNSTMIQGHRTPTFRAVQKCCLGKDYMAVALGCDVQDGLCLCPSAHHSKLLHCVPLNSTTRSRRAVLEDTTDDETEGAGQVQKREASKFRALQKCCDGTDPVAVTLGCILQGQSG</sequence>
<keyword evidence="3" id="KW-1185">Reference proteome</keyword>
<proteinExistence type="predicted"/>
<dbReference type="AlphaFoldDB" id="A0AAV4H5S6"/>
<evidence type="ECO:0000313" key="2">
    <source>
        <dbReference type="EMBL" id="GFR93124.1"/>
    </source>
</evidence>
<gene>
    <name evidence="2" type="ORF">ElyMa_004371400</name>
</gene>
<comment type="caution">
    <text evidence="2">The sequence shown here is derived from an EMBL/GenBank/DDBJ whole genome shotgun (WGS) entry which is preliminary data.</text>
</comment>
<evidence type="ECO:0008006" key="4">
    <source>
        <dbReference type="Google" id="ProtNLM"/>
    </source>
</evidence>
<accession>A0AAV4H5S6</accession>
<evidence type="ECO:0000313" key="3">
    <source>
        <dbReference type="Proteomes" id="UP000762676"/>
    </source>
</evidence>
<feature type="signal peptide" evidence="1">
    <location>
        <begin position="1"/>
        <end position="26"/>
    </location>
</feature>
<protein>
    <recommendedName>
        <fullName evidence="4">EGF-like domain-containing protein</fullName>
    </recommendedName>
</protein>